<dbReference type="EMBL" id="LNQE01001082">
    <property type="protein sequence ID" value="KUG21259.1"/>
    <property type="molecule type" value="Genomic_DNA"/>
</dbReference>
<dbReference type="SUPFAM" id="SSF54189">
    <property type="entry name" value="Ribosomal proteins S24e, L23 and L15e"/>
    <property type="match status" value="1"/>
</dbReference>
<reference evidence="3" key="1">
    <citation type="journal article" date="2015" name="Proc. Natl. Acad. Sci. U.S.A.">
        <title>Networks of energetic and metabolic interactions define dynamics in microbial communities.</title>
        <authorList>
            <person name="Embree M."/>
            <person name="Liu J.K."/>
            <person name="Al-Bassam M.M."/>
            <person name="Zengler K."/>
        </authorList>
    </citation>
    <scope>NUCLEOTIDE SEQUENCE</scope>
</reference>
<accession>A0A0W8FK59</accession>
<gene>
    <name evidence="3" type="ORF">ASZ90_008997</name>
</gene>
<keyword evidence="2" id="KW-0687">Ribonucleoprotein</keyword>
<protein>
    <submittedName>
        <fullName evidence="3">Ssu ribosomal protein s24e</fullName>
    </submittedName>
</protein>
<name>A0A0W8FK59_9ZZZZ</name>
<dbReference type="InterPro" id="IPR012677">
    <property type="entry name" value="Nucleotide-bd_a/b_plait_sf"/>
</dbReference>
<dbReference type="InterPro" id="IPR001976">
    <property type="entry name" value="Ribosomal_eS24"/>
</dbReference>
<sequence>MEFEFVRDERNELLKRREITFILTFEGATPSRGSILGKLCALLDLDERHAVLDSLKTSFGKMELTGNVRVYDDEESRARTELKYLLDRGVPTEKSEA</sequence>
<evidence type="ECO:0000256" key="1">
    <source>
        <dbReference type="ARBA" id="ARBA00022980"/>
    </source>
</evidence>
<organism evidence="3">
    <name type="scientific">hydrocarbon metagenome</name>
    <dbReference type="NCBI Taxonomy" id="938273"/>
    <lineage>
        <taxon>unclassified sequences</taxon>
        <taxon>metagenomes</taxon>
        <taxon>ecological metagenomes</taxon>
    </lineage>
</organism>
<evidence type="ECO:0000256" key="2">
    <source>
        <dbReference type="ARBA" id="ARBA00023274"/>
    </source>
</evidence>
<dbReference type="HAMAP" id="MF_00545">
    <property type="entry name" value="Ribosomal_eS24"/>
    <property type="match status" value="1"/>
</dbReference>
<dbReference type="AlphaFoldDB" id="A0A0W8FK59"/>
<dbReference type="Gene3D" id="3.30.70.330">
    <property type="match status" value="1"/>
</dbReference>
<comment type="caution">
    <text evidence="3">The sequence shown here is derived from an EMBL/GenBank/DDBJ whole genome shotgun (WGS) entry which is preliminary data.</text>
</comment>
<proteinExistence type="inferred from homology"/>
<evidence type="ECO:0000313" key="3">
    <source>
        <dbReference type="EMBL" id="KUG21259.1"/>
    </source>
</evidence>
<dbReference type="GO" id="GO:1990904">
    <property type="term" value="C:ribonucleoprotein complex"/>
    <property type="evidence" value="ECO:0007669"/>
    <property type="project" value="UniProtKB-KW"/>
</dbReference>
<dbReference type="GO" id="GO:0003735">
    <property type="term" value="F:structural constituent of ribosome"/>
    <property type="evidence" value="ECO:0007669"/>
    <property type="project" value="InterPro"/>
</dbReference>
<dbReference type="InterPro" id="IPR012678">
    <property type="entry name" value="Ribosomal_uL23/eL15/eS24_sf"/>
</dbReference>
<keyword evidence="1 3" id="KW-0689">Ribosomal protein</keyword>
<dbReference type="GO" id="GO:0006412">
    <property type="term" value="P:translation"/>
    <property type="evidence" value="ECO:0007669"/>
    <property type="project" value="InterPro"/>
</dbReference>
<dbReference type="GO" id="GO:0005840">
    <property type="term" value="C:ribosome"/>
    <property type="evidence" value="ECO:0007669"/>
    <property type="project" value="UniProtKB-KW"/>
</dbReference>
<dbReference type="Pfam" id="PF01282">
    <property type="entry name" value="Ribosomal_S24e"/>
    <property type="match status" value="1"/>
</dbReference>